<name>A0A1A9S2W8_9NEIS</name>
<sequence length="352" mass="42403">MNKKTVILAMPPIFGIHQAIADNLRFHGFEVIEIIYGEDRKFIYSNIWQHAKKIFFRNILRQREYKKEQLFKSYASHFIKQLNAIDGQVDYCLMFWPGGFPSSFIQTLRRKSRLMVHYNWERLDFLEHEFYKIRYFDKFLFFDPYDIGKKQSYHEKLIPITSFWIDCYPENNESTNSLLFVGSHAKQRTKSIQIFYQVAKKNNIPIEFYICAQDGNIERAQEELKIEEAKYYPASESISYPEYLKMVKKSSILIDFLNEKHYGLSLRIFEAIGYEKKIITTNPTIFNYDFYHPNNMFLWNGKNIDELKQFMQTPYHKLSDELKNKYSFKNWIYFVFDIYPNIPITLPNLDLL</sequence>
<accession>A0A1A9S2W8</accession>
<organism evidence="1 2">
    <name type="scientific">Eikenella longinqua</name>
    <dbReference type="NCBI Taxonomy" id="1795827"/>
    <lineage>
        <taxon>Bacteria</taxon>
        <taxon>Pseudomonadati</taxon>
        <taxon>Pseudomonadota</taxon>
        <taxon>Betaproteobacteria</taxon>
        <taxon>Neisseriales</taxon>
        <taxon>Neisseriaceae</taxon>
        <taxon>Eikenella</taxon>
    </lineage>
</organism>
<dbReference type="OrthoDB" id="3251881at2"/>
<evidence type="ECO:0000313" key="2">
    <source>
        <dbReference type="Proteomes" id="UP000077885"/>
    </source>
</evidence>
<dbReference type="EMBL" id="LXSL01000011">
    <property type="protein sequence ID" value="OAM31222.1"/>
    <property type="molecule type" value="Genomic_DNA"/>
</dbReference>
<dbReference type="Proteomes" id="UP000077885">
    <property type="component" value="Unassembled WGS sequence"/>
</dbReference>
<dbReference type="STRING" id="1795827.A7P95_01645"/>
<proteinExistence type="predicted"/>
<reference evidence="2" key="1">
    <citation type="submission" date="2016-05" db="EMBL/GenBank/DDBJ databases">
        <title>Draft genome of Corynebacterium afermentans subsp. afermentans LCDC 88199T.</title>
        <authorList>
            <person name="Bernier A.-M."/>
            <person name="Bernard K."/>
        </authorList>
    </citation>
    <scope>NUCLEOTIDE SEQUENCE [LARGE SCALE GENOMIC DNA]</scope>
    <source>
        <strain evidence="2">NML02-A-017</strain>
    </source>
</reference>
<protein>
    <submittedName>
        <fullName evidence="1">Uncharacterized protein</fullName>
    </submittedName>
</protein>
<dbReference type="RefSeq" id="WP_067590136.1">
    <property type="nucleotide sequence ID" value="NZ_LXSL01000011.1"/>
</dbReference>
<keyword evidence="2" id="KW-1185">Reference proteome</keyword>
<evidence type="ECO:0000313" key="1">
    <source>
        <dbReference type="EMBL" id="OAM31222.1"/>
    </source>
</evidence>
<dbReference type="AlphaFoldDB" id="A0A1A9S2W8"/>
<gene>
    <name evidence="1" type="ORF">A7P95_01645</name>
</gene>
<comment type="caution">
    <text evidence="1">The sequence shown here is derived from an EMBL/GenBank/DDBJ whole genome shotgun (WGS) entry which is preliminary data.</text>
</comment>